<reference evidence="7" key="1">
    <citation type="submission" date="2005-09" db="EMBL/GenBank/DDBJ databases">
        <title>Complete genome sequence of Clostridium kluyveri and comparative genomics of Clostridia species.</title>
        <authorList>
            <person name="Inui M."/>
            <person name="Nonaka H."/>
            <person name="Shinoda Y."/>
            <person name="Ikenaga Y."/>
            <person name="Abe M."/>
            <person name="Naito K."/>
            <person name="Vertes A.A."/>
            <person name="Yukawa H."/>
        </authorList>
    </citation>
    <scope>NUCLEOTIDE SEQUENCE [LARGE SCALE GENOMIC DNA]</scope>
    <source>
        <strain evidence="7">NBRC 12016</strain>
    </source>
</reference>
<proteinExistence type="inferred from homology"/>
<dbReference type="Gene3D" id="3.40.50.300">
    <property type="entry name" value="P-loop containing nucleotide triphosphate hydrolases"/>
    <property type="match status" value="1"/>
</dbReference>
<dbReference type="PROSITE" id="PS00211">
    <property type="entry name" value="ABC_TRANSPORTER_1"/>
    <property type="match status" value="1"/>
</dbReference>
<dbReference type="InterPro" id="IPR003439">
    <property type="entry name" value="ABC_transporter-like_ATP-bd"/>
</dbReference>
<dbReference type="InterPro" id="IPR027417">
    <property type="entry name" value="P-loop_NTPase"/>
</dbReference>
<dbReference type="EMBL" id="AP009049">
    <property type="protein sequence ID" value="BAH07626.1"/>
    <property type="molecule type" value="Genomic_DNA"/>
</dbReference>
<comment type="similarity">
    <text evidence="1">Belongs to the ABC transporter superfamily.</text>
</comment>
<feature type="domain" description="ABC transporter" evidence="5">
    <location>
        <begin position="10"/>
        <end position="224"/>
    </location>
</feature>
<dbReference type="Proteomes" id="UP000007969">
    <property type="component" value="Chromosome"/>
</dbReference>
<dbReference type="PROSITE" id="PS50893">
    <property type="entry name" value="ABC_TRANSPORTER_2"/>
    <property type="match status" value="1"/>
</dbReference>
<evidence type="ECO:0000256" key="2">
    <source>
        <dbReference type="ARBA" id="ARBA00022448"/>
    </source>
</evidence>
<dbReference type="SUPFAM" id="SSF52540">
    <property type="entry name" value="P-loop containing nucleoside triphosphate hydrolases"/>
    <property type="match status" value="1"/>
</dbReference>
<organism evidence="6 7">
    <name type="scientific">Clostridium kluyveri (strain NBRC 12016)</name>
    <dbReference type="NCBI Taxonomy" id="583346"/>
    <lineage>
        <taxon>Bacteria</taxon>
        <taxon>Bacillati</taxon>
        <taxon>Bacillota</taxon>
        <taxon>Clostridia</taxon>
        <taxon>Eubacteriales</taxon>
        <taxon>Clostridiaceae</taxon>
        <taxon>Clostridium</taxon>
    </lineage>
</organism>
<dbReference type="InterPro" id="IPR050153">
    <property type="entry name" value="Metal_Ion_Import_ABC"/>
</dbReference>
<dbReference type="Pfam" id="PF00005">
    <property type="entry name" value="ABC_tran"/>
    <property type="match status" value="1"/>
</dbReference>
<dbReference type="KEGG" id="ckr:CKR_2575"/>
<evidence type="ECO:0000313" key="6">
    <source>
        <dbReference type="EMBL" id="BAH07626.1"/>
    </source>
</evidence>
<sequence length="225" mass="25240">MILGGSLFMLTIENLHFSYTGKPPYLIDSVNLHIKYGSYVSIIGENGSAKTTLIKLILGILPPLKGHIHLSTKKIGYVPQLMENFNSQFPITVLELLKCHMKVLKIKDKKPIDVYLNYVGMNDFKNSLIGNLSGGQRQKIFIARAMMGPPELLILDEPSTGIDMISQKELYTIIKHLNTNLSITVIAVEHNLEAALKNSTHICVMRDSSPSIYTIKEYKELLNLK</sequence>
<evidence type="ECO:0000313" key="7">
    <source>
        <dbReference type="Proteomes" id="UP000007969"/>
    </source>
</evidence>
<keyword evidence="4" id="KW-0067">ATP-binding</keyword>
<dbReference type="HOGENOM" id="CLU_000604_1_11_9"/>
<evidence type="ECO:0000256" key="3">
    <source>
        <dbReference type="ARBA" id="ARBA00022741"/>
    </source>
</evidence>
<protein>
    <recommendedName>
        <fullName evidence="5">ABC transporter domain-containing protein</fullName>
    </recommendedName>
</protein>
<keyword evidence="2" id="KW-0813">Transport</keyword>
<gene>
    <name evidence="6" type="ordered locus">CKR_2575</name>
</gene>
<accession>B9E551</accession>
<evidence type="ECO:0000256" key="4">
    <source>
        <dbReference type="ARBA" id="ARBA00022840"/>
    </source>
</evidence>
<name>B9E551_CLOK1</name>
<evidence type="ECO:0000259" key="5">
    <source>
        <dbReference type="PROSITE" id="PS50893"/>
    </source>
</evidence>
<dbReference type="PANTHER" id="PTHR42734:SF17">
    <property type="entry name" value="METAL TRANSPORT SYSTEM ATP-BINDING PROTEIN TM_0124-RELATED"/>
    <property type="match status" value="1"/>
</dbReference>
<evidence type="ECO:0000256" key="1">
    <source>
        <dbReference type="ARBA" id="ARBA00005417"/>
    </source>
</evidence>
<dbReference type="PANTHER" id="PTHR42734">
    <property type="entry name" value="METAL TRANSPORT SYSTEM ATP-BINDING PROTEIN TM_0124-RELATED"/>
    <property type="match status" value="1"/>
</dbReference>
<dbReference type="InterPro" id="IPR003593">
    <property type="entry name" value="AAA+_ATPase"/>
</dbReference>
<dbReference type="SMART" id="SM00382">
    <property type="entry name" value="AAA"/>
    <property type="match status" value="1"/>
</dbReference>
<dbReference type="GO" id="GO:0016887">
    <property type="term" value="F:ATP hydrolysis activity"/>
    <property type="evidence" value="ECO:0007669"/>
    <property type="project" value="InterPro"/>
</dbReference>
<dbReference type="GO" id="GO:0005524">
    <property type="term" value="F:ATP binding"/>
    <property type="evidence" value="ECO:0007669"/>
    <property type="project" value="UniProtKB-KW"/>
</dbReference>
<keyword evidence="3" id="KW-0547">Nucleotide-binding</keyword>
<dbReference type="InterPro" id="IPR017871">
    <property type="entry name" value="ABC_transporter-like_CS"/>
</dbReference>
<dbReference type="AlphaFoldDB" id="B9E551"/>